<dbReference type="SUPFAM" id="SSF50630">
    <property type="entry name" value="Acid proteases"/>
    <property type="match status" value="1"/>
</dbReference>
<keyword evidence="10" id="KW-0812">Transmembrane</keyword>
<keyword evidence="8" id="KW-0732">Signal</keyword>
<evidence type="ECO:0000256" key="1">
    <source>
        <dbReference type="ARBA" id="ARBA00007447"/>
    </source>
</evidence>
<evidence type="ECO:0000256" key="8">
    <source>
        <dbReference type="SAM" id="SignalP"/>
    </source>
</evidence>
<keyword evidence="10" id="KW-0675">Receptor</keyword>
<dbReference type="InterPro" id="IPR001461">
    <property type="entry name" value="Aspartic_peptidase_A1"/>
</dbReference>
<dbReference type="InterPro" id="IPR034163">
    <property type="entry name" value="Aspergillopepsin-like_cat_dom"/>
</dbReference>
<dbReference type="Gene3D" id="2.40.70.10">
    <property type="entry name" value="Acid Proteases"/>
    <property type="match status" value="2"/>
</dbReference>
<keyword evidence="4 7" id="KW-0378">Hydrolase</keyword>
<feature type="active site" evidence="5">
    <location>
        <position position="116"/>
    </location>
</feature>
<evidence type="ECO:0000256" key="2">
    <source>
        <dbReference type="ARBA" id="ARBA00022670"/>
    </source>
</evidence>
<reference evidence="10 11" key="1">
    <citation type="submission" date="2020-02" db="EMBL/GenBank/DDBJ databases">
        <title>Comparative genomics of the hypocrealean fungal genus Beauvera.</title>
        <authorList>
            <person name="Showalter D.N."/>
            <person name="Bushley K.E."/>
            <person name="Rehner S.A."/>
        </authorList>
    </citation>
    <scope>NUCLEOTIDE SEQUENCE [LARGE SCALE GENOMIC DNA]</scope>
    <source>
        <strain evidence="10 11">ARSEF4384</strain>
    </source>
</reference>
<dbReference type="Pfam" id="PF00026">
    <property type="entry name" value="Asp"/>
    <property type="match status" value="1"/>
</dbReference>
<protein>
    <submittedName>
        <fullName evidence="10">Type I transmembrane sorting receptor</fullName>
    </submittedName>
</protein>
<evidence type="ECO:0000256" key="3">
    <source>
        <dbReference type="ARBA" id="ARBA00022750"/>
    </source>
</evidence>
<comment type="caution">
    <text evidence="10">The sequence shown here is derived from an EMBL/GenBank/DDBJ whole genome shotgun (WGS) entry which is preliminary data.</text>
</comment>
<dbReference type="PROSITE" id="PS51767">
    <property type="entry name" value="PEPTIDASE_A1"/>
    <property type="match status" value="1"/>
</dbReference>
<keyword evidence="2 7" id="KW-0645">Protease</keyword>
<dbReference type="EMBL" id="JAAHCF010000567">
    <property type="protein sequence ID" value="KAK8143023.1"/>
    <property type="molecule type" value="Genomic_DNA"/>
</dbReference>
<comment type="similarity">
    <text evidence="1 7">Belongs to the peptidase A1 family.</text>
</comment>
<feature type="domain" description="Peptidase A1" evidence="9">
    <location>
        <begin position="98"/>
        <end position="398"/>
    </location>
</feature>
<evidence type="ECO:0000259" key="9">
    <source>
        <dbReference type="PROSITE" id="PS51767"/>
    </source>
</evidence>
<organism evidence="10 11">
    <name type="scientific">Beauveria asiatica</name>
    <dbReference type="NCBI Taxonomy" id="1069075"/>
    <lineage>
        <taxon>Eukaryota</taxon>
        <taxon>Fungi</taxon>
        <taxon>Dikarya</taxon>
        <taxon>Ascomycota</taxon>
        <taxon>Pezizomycotina</taxon>
        <taxon>Sordariomycetes</taxon>
        <taxon>Hypocreomycetidae</taxon>
        <taxon>Hypocreales</taxon>
        <taxon>Cordycipitaceae</taxon>
        <taxon>Beauveria</taxon>
    </lineage>
</organism>
<evidence type="ECO:0000256" key="4">
    <source>
        <dbReference type="ARBA" id="ARBA00022801"/>
    </source>
</evidence>
<sequence length="401" mass="43494">MHAFGSFLVAALAAGFASGSIMSSKSASFELKQTASHKRVLRNGPQALANAYKKYGKAVPEHVALAAATKAKNKKIKHYKRGSRGSVTAESIMGDVEYLVNGHLGIDKQYVRFDLDTGSSDMWVITPETRTSETKHVGITYKYNPKSSSSAKKLHGAHWKISYGDGSSCSGDVYTDQARIGGLTLQDQAVQCAKEVSPQFARGKGSGILGLAFPQLNTVKPQRQTTWFENVKRQLESPLFVADLRHQNPGTYFFGFIPQDVENITYVDVDSSDGFWGFDATTGYGDVKGIADTGTTLVLLIDEIVKAYYSNVPSAENSQEQGGYIFDCTEKLPDFPFTVGGNNITIPGELINYAHASGTKCFGGIQAGGEIPYNIFGDVAMKPAYVVFDVGNNRIGWAQKK</sequence>
<keyword evidence="3 7" id="KW-0064">Aspartyl protease</keyword>
<dbReference type="GO" id="GO:0004190">
    <property type="term" value="F:aspartic-type endopeptidase activity"/>
    <property type="evidence" value="ECO:0007669"/>
    <property type="project" value="UniProtKB-KW"/>
</dbReference>
<evidence type="ECO:0000256" key="7">
    <source>
        <dbReference type="RuleBase" id="RU000454"/>
    </source>
</evidence>
<evidence type="ECO:0000313" key="10">
    <source>
        <dbReference type="EMBL" id="KAK8143023.1"/>
    </source>
</evidence>
<dbReference type="PROSITE" id="PS00141">
    <property type="entry name" value="ASP_PROTEASE"/>
    <property type="match status" value="1"/>
</dbReference>
<accession>A0AAW0RM38</accession>
<dbReference type="Proteomes" id="UP001397290">
    <property type="component" value="Unassembled WGS sequence"/>
</dbReference>
<dbReference type="PANTHER" id="PTHR47966">
    <property type="entry name" value="BETA-SITE APP-CLEAVING ENZYME, ISOFORM A-RELATED"/>
    <property type="match status" value="1"/>
</dbReference>
<evidence type="ECO:0000256" key="6">
    <source>
        <dbReference type="PIRSR" id="PIRSR601461-2"/>
    </source>
</evidence>
<proteinExistence type="inferred from homology"/>
<feature type="signal peptide" evidence="8">
    <location>
        <begin position="1"/>
        <end position="19"/>
    </location>
</feature>
<keyword evidence="6" id="KW-1015">Disulfide bond</keyword>
<dbReference type="InterPro" id="IPR001969">
    <property type="entry name" value="Aspartic_peptidase_AS"/>
</dbReference>
<dbReference type="CDD" id="cd06097">
    <property type="entry name" value="Aspergillopepsin_like"/>
    <property type="match status" value="1"/>
</dbReference>
<name>A0AAW0RM38_9HYPO</name>
<dbReference type="GO" id="GO:0006508">
    <property type="term" value="P:proteolysis"/>
    <property type="evidence" value="ECO:0007669"/>
    <property type="project" value="UniProtKB-KW"/>
</dbReference>
<evidence type="ECO:0000313" key="11">
    <source>
        <dbReference type="Proteomes" id="UP001397290"/>
    </source>
</evidence>
<gene>
    <name evidence="10" type="primary">PEP1_5</name>
    <name evidence="10" type="ORF">G3M48_007823</name>
</gene>
<dbReference type="InterPro" id="IPR021109">
    <property type="entry name" value="Peptidase_aspartic_dom_sf"/>
</dbReference>
<evidence type="ECO:0000256" key="5">
    <source>
        <dbReference type="PIRSR" id="PIRSR601461-1"/>
    </source>
</evidence>
<keyword evidence="10" id="KW-0472">Membrane</keyword>
<dbReference type="PRINTS" id="PR00792">
    <property type="entry name" value="PEPSIN"/>
</dbReference>
<feature type="disulfide bond" evidence="6">
    <location>
        <begin position="328"/>
        <end position="361"/>
    </location>
</feature>
<dbReference type="PANTHER" id="PTHR47966:SF2">
    <property type="entry name" value="ASPERGILLOPEPSIN-1-RELATED"/>
    <property type="match status" value="1"/>
</dbReference>
<dbReference type="InterPro" id="IPR033121">
    <property type="entry name" value="PEPTIDASE_A1"/>
</dbReference>
<feature type="active site" evidence="5">
    <location>
        <position position="292"/>
    </location>
</feature>
<dbReference type="AlphaFoldDB" id="A0AAW0RM38"/>
<feature type="chain" id="PRO_5043508529" evidence="8">
    <location>
        <begin position="20"/>
        <end position="401"/>
    </location>
</feature>
<keyword evidence="11" id="KW-1185">Reference proteome</keyword>